<evidence type="ECO:0000256" key="2">
    <source>
        <dbReference type="ARBA" id="ARBA00004429"/>
    </source>
</evidence>
<keyword evidence="6" id="KW-1003">Cell membrane</keyword>
<dbReference type="SUPFAM" id="SSF81665">
    <property type="entry name" value="Calcium ATPase, transmembrane domain M"/>
    <property type="match status" value="1"/>
</dbReference>
<keyword evidence="10" id="KW-0547">Nucleotide-binding</keyword>
<evidence type="ECO:0000256" key="1">
    <source>
        <dbReference type="ARBA" id="ARBA00003954"/>
    </source>
</evidence>
<dbReference type="InterPro" id="IPR023214">
    <property type="entry name" value="HAD_sf"/>
</dbReference>
<feature type="transmembrane region" description="Helical" evidence="18">
    <location>
        <begin position="767"/>
        <end position="784"/>
    </location>
</feature>
<comment type="subcellular location">
    <subcellularLocation>
        <location evidence="2">Cell inner membrane</location>
        <topology evidence="2">Multi-pass membrane protein</topology>
    </subcellularLocation>
</comment>
<dbReference type="InterPro" id="IPR059000">
    <property type="entry name" value="ATPase_P-type_domA"/>
</dbReference>
<evidence type="ECO:0000256" key="4">
    <source>
        <dbReference type="ARBA" id="ARBA00012786"/>
    </source>
</evidence>
<comment type="caution">
    <text evidence="20">The sequence shown here is derived from an EMBL/GenBank/DDBJ whole genome shotgun (WGS) entry which is preliminary data.</text>
</comment>
<dbReference type="NCBIfam" id="TIGR01524">
    <property type="entry name" value="ATPase-IIIB_Mg"/>
    <property type="match status" value="1"/>
</dbReference>
<dbReference type="EC" id="7.2.2.14" evidence="4"/>
<dbReference type="SUPFAM" id="SSF81653">
    <property type="entry name" value="Calcium ATPase, transduction domain A"/>
    <property type="match status" value="1"/>
</dbReference>
<dbReference type="GO" id="GO:0016887">
    <property type="term" value="F:ATP hydrolysis activity"/>
    <property type="evidence" value="ECO:0007669"/>
    <property type="project" value="InterPro"/>
</dbReference>
<dbReference type="Pfam" id="PF13246">
    <property type="entry name" value="Cation_ATPase"/>
    <property type="match status" value="1"/>
</dbReference>
<feature type="transmembrane region" description="Helical" evidence="18">
    <location>
        <begin position="261"/>
        <end position="281"/>
    </location>
</feature>
<dbReference type="InterPro" id="IPR004014">
    <property type="entry name" value="ATPase_P-typ_cation-transptr_N"/>
</dbReference>
<evidence type="ECO:0000256" key="6">
    <source>
        <dbReference type="ARBA" id="ARBA00022475"/>
    </source>
</evidence>
<evidence type="ECO:0000256" key="16">
    <source>
        <dbReference type="ARBA" id="ARBA00029806"/>
    </source>
</evidence>
<feature type="transmembrane region" description="Helical" evidence="18">
    <location>
        <begin position="733"/>
        <end position="755"/>
    </location>
</feature>
<keyword evidence="15 18" id="KW-0472">Membrane</keyword>
<dbReference type="SFLD" id="SFLDG00002">
    <property type="entry name" value="C1.7:_P-type_atpase_like"/>
    <property type="match status" value="1"/>
</dbReference>
<comment type="similarity">
    <text evidence="3">Belongs to the cation transport ATPase (P-type) (TC 3.A.3) family. Type IIIB subfamily.</text>
</comment>
<dbReference type="EMBL" id="JACHIG010000002">
    <property type="protein sequence ID" value="MBB5031913.1"/>
    <property type="molecule type" value="Genomic_DNA"/>
</dbReference>
<dbReference type="Pfam" id="PF00689">
    <property type="entry name" value="Cation_ATPase_C"/>
    <property type="match status" value="1"/>
</dbReference>
<dbReference type="Gene3D" id="2.70.150.10">
    <property type="entry name" value="Calcium-transporting ATPase, cytoplasmic transduction domain A"/>
    <property type="match status" value="1"/>
</dbReference>
<dbReference type="PRINTS" id="PR01836">
    <property type="entry name" value="MGATPASE"/>
</dbReference>
<dbReference type="Pfam" id="PF00122">
    <property type="entry name" value="E1-E2_ATPase"/>
    <property type="match status" value="1"/>
</dbReference>
<feature type="transmembrane region" description="Helical" evidence="18">
    <location>
        <begin position="70"/>
        <end position="93"/>
    </location>
</feature>
<dbReference type="SFLD" id="SFLDS00003">
    <property type="entry name" value="Haloacid_Dehalogenase"/>
    <property type="match status" value="1"/>
</dbReference>
<keyword evidence="13" id="KW-1278">Translocase</keyword>
<evidence type="ECO:0000313" key="20">
    <source>
        <dbReference type="EMBL" id="MBB5031913.1"/>
    </source>
</evidence>
<organism evidence="20 21">
    <name type="scientific">Prosthecobacter vanneervenii</name>
    <dbReference type="NCBI Taxonomy" id="48466"/>
    <lineage>
        <taxon>Bacteria</taxon>
        <taxon>Pseudomonadati</taxon>
        <taxon>Verrucomicrobiota</taxon>
        <taxon>Verrucomicrobiia</taxon>
        <taxon>Verrucomicrobiales</taxon>
        <taxon>Verrucomicrobiaceae</taxon>
        <taxon>Prosthecobacter</taxon>
    </lineage>
</organism>
<dbReference type="RefSeq" id="WP_221306071.1">
    <property type="nucleotide sequence ID" value="NZ_JACHIG010000002.1"/>
</dbReference>
<evidence type="ECO:0000256" key="9">
    <source>
        <dbReference type="ARBA" id="ARBA00022692"/>
    </source>
</evidence>
<dbReference type="FunFam" id="3.40.50.1000:FF:000001">
    <property type="entry name" value="Phospholipid-transporting ATPase IC"/>
    <property type="match status" value="1"/>
</dbReference>
<dbReference type="Gene3D" id="3.40.1110.10">
    <property type="entry name" value="Calcium-transporting ATPase, cytoplasmic domain N"/>
    <property type="match status" value="1"/>
</dbReference>
<keyword evidence="11" id="KW-0067">ATP-binding</keyword>
<evidence type="ECO:0000256" key="7">
    <source>
        <dbReference type="ARBA" id="ARBA00022519"/>
    </source>
</evidence>
<dbReference type="InterPro" id="IPR044492">
    <property type="entry name" value="P_typ_ATPase_HD_dom"/>
</dbReference>
<accession>A0A7W7Y926</accession>
<dbReference type="InterPro" id="IPR023298">
    <property type="entry name" value="ATPase_P-typ_TM_dom_sf"/>
</dbReference>
<evidence type="ECO:0000256" key="13">
    <source>
        <dbReference type="ARBA" id="ARBA00022967"/>
    </source>
</evidence>
<dbReference type="Gene3D" id="1.20.1110.10">
    <property type="entry name" value="Calcium-transporting ATPase, transmembrane domain"/>
    <property type="match status" value="1"/>
</dbReference>
<keyword evidence="9 18" id="KW-0812">Transmembrane</keyword>
<keyword evidence="8" id="KW-0597">Phosphoprotein</keyword>
<feature type="transmembrane region" description="Helical" evidence="18">
    <location>
        <begin position="99"/>
        <end position="115"/>
    </location>
</feature>
<dbReference type="InterPro" id="IPR023299">
    <property type="entry name" value="ATPase_P-typ_cyto_dom_N"/>
</dbReference>
<dbReference type="SUPFAM" id="SSF56784">
    <property type="entry name" value="HAD-like"/>
    <property type="match status" value="1"/>
</dbReference>
<evidence type="ECO:0000256" key="18">
    <source>
        <dbReference type="SAM" id="Phobius"/>
    </source>
</evidence>
<comment type="function">
    <text evidence="1">Mediates magnesium influx to the cytosol.</text>
</comment>
<dbReference type="SFLD" id="SFLDF00027">
    <property type="entry name" value="p-type_atpase"/>
    <property type="match status" value="1"/>
</dbReference>
<evidence type="ECO:0000256" key="17">
    <source>
        <dbReference type="ARBA" id="ARBA00047295"/>
    </source>
</evidence>
<dbReference type="Gene3D" id="3.40.50.1000">
    <property type="entry name" value="HAD superfamily/HAD-like"/>
    <property type="match status" value="1"/>
</dbReference>
<dbReference type="SMART" id="SM00831">
    <property type="entry name" value="Cation_ATPase_N"/>
    <property type="match status" value="1"/>
</dbReference>
<feature type="domain" description="Cation-transporting P-type ATPase N-terminal" evidence="19">
    <location>
        <begin position="24"/>
        <end position="95"/>
    </location>
</feature>
<proteinExistence type="inferred from homology"/>
<keyword evidence="12" id="KW-0460">Magnesium</keyword>
<dbReference type="InterPro" id="IPR018303">
    <property type="entry name" value="ATPase_P-typ_P_site"/>
</dbReference>
<evidence type="ECO:0000313" key="21">
    <source>
        <dbReference type="Proteomes" id="UP000590740"/>
    </source>
</evidence>
<evidence type="ECO:0000256" key="8">
    <source>
        <dbReference type="ARBA" id="ARBA00022553"/>
    </source>
</evidence>
<reference evidence="20 21" key="1">
    <citation type="submission" date="2020-08" db="EMBL/GenBank/DDBJ databases">
        <title>Genomic Encyclopedia of Type Strains, Phase IV (KMG-IV): sequencing the most valuable type-strain genomes for metagenomic binning, comparative biology and taxonomic classification.</title>
        <authorList>
            <person name="Goeker M."/>
        </authorList>
    </citation>
    <scope>NUCLEOTIDE SEQUENCE [LARGE SCALE GENOMIC DNA]</scope>
    <source>
        <strain evidence="20 21">DSM 12252</strain>
    </source>
</reference>
<keyword evidence="21" id="KW-1185">Reference proteome</keyword>
<dbReference type="InterPro" id="IPR006068">
    <property type="entry name" value="ATPase_P-typ_cation-transptr_C"/>
</dbReference>
<feature type="transmembrane region" description="Helical" evidence="18">
    <location>
        <begin position="287"/>
        <end position="312"/>
    </location>
</feature>
<evidence type="ECO:0000256" key="3">
    <source>
        <dbReference type="ARBA" id="ARBA00008746"/>
    </source>
</evidence>
<comment type="catalytic activity">
    <reaction evidence="17">
        <text>Mg(2+)(out) + ATP + H2O = Mg(2+)(in) + ADP + phosphate + H(+)</text>
        <dbReference type="Rhea" id="RHEA:10260"/>
        <dbReference type="ChEBI" id="CHEBI:15377"/>
        <dbReference type="ChEBI" id="CHEBI:15378"/>
        <dbReference type="ChEBI" id="CHEBI:18420"/>
        <dbReference type="ChEBI" id="CHEBI:30616"/>
        <dbReference type="ChEBI" id="CHEBI:43474"/>
        <dbReference type="ChEBI" id="CHEBI:456216"/>
        <dbReference type="EC" id="7.2.2.14"/>
    </reaction>
</comment>
<evidence type="ECO:0000256" key="15">
    <source>
        <dbReference type="ARBA" id="ARBA00023136"/>
    </source>
</evidence>
<evidence type="ECO:0000259" key="19">
    <source>
        <dbReference type="SMART" id="SM00831"/>
    </source>
</evidence>
<dbReference type="PANTHER" id="PTHR42861">
    <property type="entry name" value="CALCIUM-TRANSPORTING ATPASE"/>
    <property type="match status" value="1"/>
</dbReference>
<keyword evidence="7" id="KW-0997">Cell inner membrane</keyword>
<gene>
    <name evidence="20" type="ORF">HNQ65_001481</name>
</gene>
<dbReference type="NCBIfam" id="TIGR01494">
    <property type="entry name" value="ATPase_P-type"/>
    <property type="match status" value="2"/>
</dbReference>
<dbReference type="InterPro" id="IPR036412">
    <property type="entry name" value="HAD-like_sf"/>
</dbReference>
<dbReference type="AlphaFoldDB" id="A0A7W7Y926"/>
<evidence type="ECO:0000256" key="11">
    <source>
        <dbReference type="ARBA" id="ARBA00022840"/>
    </source>
</evidence>
<feature type="transmembrane region" description="Helical" evidence="18">
    <location>
        <begin position="796"/>
        <end position="814"/>
    </location>
</feature>
<dbReference type="GO" id="GO:0015444">
    <property type="term" value="F:P-type magnesium transporter activity"/>
    <property type="evidence" value="ECO:0007669"/>
    <property type="project" value="UniProtKB-EC"/>
</dbReference>
<feature type="transmembrane region" description="Helical" evidence="18">
    <location>
        <begin position="826"/>
        <end position="843"/>
    </location>
</feature>
<dbReference type="GO" id="GO:0005524">
    <property type="term" value="F:ATP binding"/>
    <property type="evidence" value="ECO:0007669"/>
    <property type="project" value="UniProtKB-KW"/>
</dbReference>
<evidence type="ECO:0000256" key="14">
    <source>
        <dbReference type="ARBA" id="ARBA00022989"/>
    </source>
</evidence>
<dbReference type="PROSITE" id="PS00154">
    <property type="entry name" value="ATPASE_E1_E2"/>
    <property type="match status" value="1"/>
</dbReference>
<keyword evidence="14 18" id="KW-1133">Transmembrane helix</keyword>
<protein>
    <recommendedName>
        <fullName evidence="5">Magnesium-transporting ATPase, P-type 1</fullName>
        <ecNumber evidence="4">7.2.2.14</ecNumber>
    </recommendedName>
    <alternativeName>
        <fullName evidence="16">Mg(2+) transport ATPase, P-type 1</fullName>
    </alternativeName>
</protein>
<dbReference type="Pfam" id="PF00690">
    <property type="entry name" value="Cation_ATPase_N"/>
    <property type="match status" value="1"/>
</dbReference>
<evidence type="ECO:0000256" key="12">
    <source>
        <dbReference type="ARBA" id="ARBA00022842"/>
    </source>
</evidence>
<name>A0A7W7Y926_9BACT</name>
<dbReference type="InterPro" id="IPR008250">
    <property type="entry name" value="ATPase_P-typ_transduc_dom_A_sf"/>
</dbReference>
<dbReference type="InterPro" id="IPR001757">
    <property type="entry name" value="P_typ_ATPase"/>
</dbReference>
<dbReference type="Proteomes" id="UP000590740">
    <property type="component" value="Unassembled WGS sequence"/>
</dbReference>
<evidence type="ECO:0000256" key="5">
    <source>
        <dbReference type="ARBA" id="ARBA00013555"/>
    </source>
</evidence>
<dbReference type="GO" id="GO:0005886">
    <property type="term" value="C:plasma membrane"/>
    <property type="evidence" value="ECO:0007669"/>
    <property type="project" value="UniProtKB-SubCell"/>
</dbReference>
<sequence>MRHAHATTVALQKLKAAGQMPRMHIHLLSTDAALSQVRSRSTGLTAAEAAARLAESRTRLRKSSSSAWRLLLNQFRSPLVILLLVAMSISAFLGDKMDVLIVSTVVLMSTLLGFWQEYRAANAVAALLAMIQARATVLRDGQKIEVPAEQVVPGDVVLLSAGDTIPGDALLLESKDLFVDESALTGESYPAEKKAGAVASDARQSERTNAVFEGTHVVSGTAHVLIMATGDDTEFGAISERLRLRAPETEFERGLRRFGEMLIKVTLIFVIAIFAINVFFHRPVLEAFMFALALAVGMTPELLPAIVSITLARGAKRMAQDQVIVRRLSSIENFGSMNVLCSDKTGTLTEGRVRLLAANDAQGNASDTVRLHGVLNATFESGFTNPIDAALRAETGLDISGWHKFDEVPYDFIRKRLSVVVEHVNGGKRHLMITKGAFANVLAVCTKVAASGGDQPIEAFRDTLQQRFADYSHAGHRVLGLACRDVTDDPVINKDDEQDMTFTGFLLFDDPPKAGAAEAIQELRQLGVSLKVITGDNRLVAQRLGTQMGIASPKVLTGDVLHHMNEAALISRVSEVDIFAETEPNQKERILIALRKAGHVVGYLGDGINDASALHAADVGISVDGAVDVAKEAADIVLLRHDLGVLARGVHNGRITFANTLKYIFIATSANFGNMFSMAGASLFLPFLPLLPKQILLNNFLSDLPALTIATDSVDPEQVQKPRRWDQKFIRRFMVAFGLVSSVFDYLTFGALLLLLHATESQFQTGWFIESVLTQMFIVMVIRTHRSIFKSRPGRILAAATLTVAGSVILLPYTPLGALFGLVPPPWYFMLTLAGITLLYLLTSELMKRVMFSRLEQAQPAPR</sequence>
<dbReference type="InterPro" id="IPR006415">
    <property type="entry name" value="P-type_ATPase_IIIB"/>
</dbReference>
<evidence type="ECO:0000256" key="10">
    <source>
        <dbReference type="ARBA" id="ARBA00022741"/>
    </source>
</evidence>